<dbReference type="InterPro" id="IPR005119">
    <property type="entry name" value="LysR_subst-bd"/>
</dbReference>
<dbReference type="Gene3D" id="3.40.190.290">
    <property type="match status" value="1"/>
</dbReference>
<dbReference type="InterPro" id="IPR000847">
    <property type="entry name" value="LysR_HTH_N"/>
</dbReference>
<comment type="similarity">
    <text evidence="1">Belongs to the LysR transcriptional regulatory family.</text>
</comment>
<dbReference type="InterPro" id="IPR058163">
    <property type="entry name" value="LysR-type_TF_proteobact-type"/>
</dbReference>
<accession>A0A1R1JST7</accession>
<dbReference type="GO" id="GO:0003700">
    <property type="term" value="F:DNA-binding transcription factor activity"/>
    <property type="evidence" value="ECO:0007669"/>
    <property type="project" value="InterPro"/>
</dbReference>
<dbReference type="PROSITE" id="PS50931">
    <property type="entry name" value="HTH_LYSR"/>
    <property type="match status" value="1"/>
</dbReference>
<dbReference type="InterPro" id="IPR036388">
    <property type="entry name" value="WH-like_DNA-bd_sf"/>
</dbReference>
<keyword evidence="3" id="KW-0238">DNA-binding</keyword>
<dbReference type="GO" id="GO:0043565">
    <property type="term" value="F:sequence-specific DNA binding"/>
    <property type="evidence" value="ECO:0007669"/>
    <property type="project" value="TreeGrafter"/>
</dbReference>
<evidence type="ECO:0000256" key="3">
    <source>
        <dbReference type="ARBA" id="ARBA00023125"/>
    </source>
</evidence>
<sequence>MLDRLTSMAVFVRAAEAGSFAAVAESLGMTPQMVAKHIAALERQLGTRLIQRTTRRQSLTEFGQLYLERCHTILAEVEAADTLAQTAQAEPRGRLRLNAPVTFGRYGLMPLVTGFLRAFPAVEIDVVLSDRLVDPVDEGFEAVLRIGALNPQLALVARPLQPYRLLACASPDYLARRGTPHEPADLAGHECVGFSAWPSAFSRQWRFVRDGTEHAVAVGSRLNLSDWGAMYAAALDGYGIVFGYERAVATDLAAGRLVRVLEGYELPARPMHLLYAADRRMTPKLRAFVDWMLRALGPDAPAFSA</sequence>
<dbReference type="InterPro" id="IPR036390">
    <property type="entry name" value="WH_DNA-bd_sf"/>
</dbReference>
<dbReference type="OrthoDB" id="9786526at2"/>
<evidence type="ECO:0000313" key="6">
    <source>
        <dbReference type="EMBL" id="OMG84843.1"/>
    </source>
</evidence>
<dbReference type="RefSeq" id="WP_076412944.1">
    <property type="nucleotide sequence ID" value="NZ_MJMN01000018.1"/>
</dbReference>
<dbReference type="Pfam" id="PF00126">
    <property type="entry name" value="HTH_1"/>
    <property type="match status" value="1"/>
</dbReference>
<gene>
    <name evidence="6" type="ORF">BIZ92_28535</name>
</gene>
<keyword evidence="4" id="KW-0804">Transcription</keyword>
<dbReference type="GO" id="GO:0006351">
    <property type="term" value="P:DNA-templated transcription"/>
    <property type="evidence" value="ECO:0007669"/>
    <property type="project" value="TreeGrafter"/>
</dbReference>
<evidence type="ECO:0000259" key="5">
    <source>
        <dbReference type="PROSITE" id="PS50931"/>
    </source>
</evidence>
<evidence type="ECO:0000256" key="2">
    <source>
        <dbReference type="ARBA" id="ARBA00023015"/>
    </source>
</evidence>
<dbReference type="Proteomes" id="UP000187251">
    <property type="component" value="Unassembled WGS sequence"/>
</dbReference>
<dbReference type="SUPFAM" id="SSF53850">
    <property type="entry name" value="Periplasmic binding protein-like II"/>
    <property type="match status" value="1"/>
</dbReference>
<evidence type="ECO:0000256" key="4">
    <source>
        <dbReference type="ARBA" id="ARBA00023163"/>
    </source>
</evidence>
<dbReference type="SUPFAM" id="SSF46785">
    <property type="entry name" value="Winged helix' DNA-binding domain"/>
    <property type="match status" value="1"/>
</dbReference>
<protein>
    <submittedName>
        <fullName evidence="6">LysR family transcriptional regulator</fullName>
    </submittedName>
</protein>
<dbReference type="Pfam" id="PF03466">
    <property type="entry name" value="LysR_substrate"/>
    <property type="match status" value="1"/>
</dbReference>
<dbReference type="FunFam" id="1.10.10.10:FF:000001">
    <property type="entry name" value="LysR family transcriptional regulator"/>
    <property type="match status" value="1"/>
</dbReference>
<reference evidence="6" key="1">
    <citation type="submission" date="2016-09" db="EMBL/GenBank/DDBJ databases">
        <title>Phylogenomics of Achromobacter.</title>
        <authorList>
            <person name="Jeukens J."/>
            <person name="Freschi L."/>
            <person name="Vincent A.T."/>
            <person name="Emond-Rheault J.-G."/>
            <person name="Kukavica-Ibrulj I."/>
            <person name="Charette S.J."/>
            <person name="Levesque R.C."/>
        </authorList>
    </citation>
    <scope>NUCLEOTIDE SEQUENCE [LARGE SCALE GENOMIC DNA]</scope>
    <source>
        <strain evidence="6">AUS488</strain>
    </source>
</reference>
<comment type="caution">
    <text evidence="6">The sequence shown here is derived from an EMBL/GenBank/DDBJ whole genome shotgun (WGS) entry which is preliminary data.</text>
</comment>
<name>A0A1R1JST7_ALCXX</name>
<dbReference type="PANTHER" id="PTHR30537">
    <property type="entry name" value="HTH-TYPE TRANSCRIPTIONAL REGULATOR"/>
    <property type="match status" value="1"/>
</dbReference>
<keyword evidence="2" id="KW-0805">Transcription regulation</keyword>
<dbReference type="AlphaFoldDB" id="A0A1R1JST7"/>
<dbReference type="PANTHER" id="PTHR30537:SF5">
    <property type="entry name" value="HTH-TYPE TRANSCRIPTIONAL ACTIVATOR TTDR-RELATED"/>
    <property type="match status" value="1"/>
</dbReference>
<dbReference type="Gene3D" id="1.10.10.10">
    <property type="entry name" value="Winged helix-like DNA-binding domain superfamily/Winged helix DNA-binding domain"/>
    <property type="match status" value="1"/>
</dbReference>
<feature type="domain" description="HTH lysR-type" evidence="5">
    <location>
        <begin position="3"/>
        <end position="60"/>
    </location>
</feature>
<dbReference type="EMBL" id="MJMN01000018">
    <property type="protein sequence ID" value="OMG84843.1"/>
    <property type="molecule type" value="Genomic_DNA"/>
</dbReference>
<proteinExistence type="inferred from homology"/>
<evidence type="ECO:0000256" key="1">
    <source>
        <dbReference type="ARBA" id="ARBA00009437"/>
    </source>
</evidence>
<organism evidence="6">
    <name type="scientific">Alcaligenes xylosoxydans xylosoxydans</name>
    <name type="common">Achromobacter xylosoxidans</name>
    <dbReference type="NCBI Taxonomy" id="85698"/>
    <lineage>
        <taxon>Bacteria</taxon>
        <taxon>Pseudomonadati</taxon>
        <taxon>Pseudomonadota</taxon>
        <taxon>Betaproteobacteria</taxon>
        <taxon>Burkholderiales</taxon>
        <taxon>Alcaligenaceae</taxon>
        <taxon>Achromobacter</taxon>
    </lineage>
</organism>